<gene>
    <name evidence="1" type="ORF">MRATA1EN22A_LOCUS29893</name>
</gene>
<proteinExistence type="predicted"/>
<feature type="non-terminal residue" evidence="1">
    <location>
        <position position="222"/>
    </location>
</feature>
<comment type="caution">
    <text evidence="1">The sequence shown here is derived from an EMBL/GenBank/DDBJ whole genome shotgun (WGS) entry which is preliminary data.</text>
</comment>
<sequence length="222" mass="22149">GSLSLFPAPPICSYLCNKEDDSTATQSQVTNALSIQSTPRPRPPRKLPEWLVSSFSCAPMSLPCPSSSAGRSGRGNMPQLDRGKGSEYCECTCTFLYLASCSSNASSNSPGPPMRAVAVAAAGFPTASAAAAGSSVQQALSSSEGAEARPAKPRQKADMARAPSPQRCGPAGARQAAGGRGPAAPPRAPRLASRRGTRPSAPGAAAAAATAAAAGAEAAAPP</sequence>
<dbReference type="Proteomes" id="UP001162501">
    <property type="component" value="Unassembled WGS sequence"/>
</dbReference>
<feature type="non-terminal residue" evidence="1">
    <location>
        <position position="1"/>
    </location>
</feature>
<evidence type="ECO:0000313" key="2">
    <source>
        <dbReference type="Proteomes" id="UP001162501"/>
    </source>
</evidence>
<reference evidence="1" key="1">
    <citation type="submission" date="2025-03" db="EMBL/GenBank/DDBJ databases">
        <authorList>
            <consortium name="ELIXIR-Norway"/>
            <consortium name="Elixir Norway"/>
        </authorList>
    </citation>
    <scope>NUCLEOTIDE SEQUENCE</scope>
</reference>
<organism evidence="1 2">
    <name type="scientific">Rangifer tarandus platyrhynchus</name>
    <name type="common">Svalbard reindeer</name>
    <dbReference type="NCBI Taxonomy" id="3082113"/>
    <lineage>
        <taxon>Eukaryota</taxon>
        <taxon>Metazoa</taxon>
        <taxon>Chordata</taxon>
        <taxon>Craniata</taxon>
        <taxon>Vertebrata</taxon>
        <taxon>Euteleostomi</taxon>
        <taxon>Mammalia</taxon>
        <taxon>Eutheria</taxon>
        <taxon>Laurasiatheria</taxon>
        <taxon>Artiodactyla</taxon>
        <taxon>Ruminantia</taxon>
        <taxon>Pecora</taxon>
        <taxon>Cervidae</taxon>
        <taxon>Odocoileinae</taxon>
        <taxon>Rangifer</taxon>
    </lineage>
</organism>
<evidence type="ECO:0000313" key="1">
    <source>
        <dbReference type="EMBL" id="CAM9208788.1"/>
    </source>
</evidence>
<dbReference type="EMBL" id="CATOBB020000968">
    <property type="protein sequence ID" value="CAM9208788.1"/>
    <property type="molecule type" value="Genomic_DNA"/>
</dbReference>
<name>A0ACB1KH73_RANTA</name>
<accession>A0ACB1KH73</accession>
<protein>
    <submittedName>
        <fullName evidence="1">Uncharacterized protein</fullName>
    </submittedName>
</protein>